<name>A0ABW0L6H6_9BURK</name>
<reference evidence="2" key="1">
    <citation type="journal article" date="2019" name="Int. J. Syst. Evol. Microbiol.">
        <title>The Global Catalogue of Microorganisms (GCM) 10K type strain sequencing project: providing services to taxonomists for standard genome sequencing and annotation.</title>
        <authorList>
            <consortium name="The Broad Institute Genomics Platform"/>
            <consortium name="The Broad Institute Genome Sequencing Center for Infectious Disease"/>
            <person name="Wu L."/>
            <person name="Ma J."/>
        </authorList>
    </citation>
    <scope>NUCLEOTIDE SEQUENCE [LARGE SCALE GENOMIC DNA]</scope>
    <source>
        <strain evidence="2">KACC 12649</strain>
    </source>
</reference>
<dbReference type="EMBL" id="JBHSMU010000014">
    <property type="protein sequence ID" value="MFC5460946.1"/>
    <property type="molecule type" value="Genomic_DNA"/>
</dbReference>
<dbReference type="RefSeq" id="WP_379784308.1">
    <property type="nucleotide sequence ID" value="NZ_JBHSMU010000014.1"/>
</dbReference>
<evidence type="ECO:0000313" key="1">
    <source>
        <dbReference type="EMBL" id="MFC5460946.1"/>
    </source>
</evidence>
<evidence type="ECO:0000313" key="2">
    <source>
        <dbReference type="Proteomes" id="UP001596050"/>
    </source>
</evidence>
<dbReference type="SUPFAM" id="SSF51316">
    <property type="entry name" value="Mss4-like"/>
    <property type="match status" value="1"/>
</dbReference>
<dbReference type="InterPro" id="IPR046149">
    <property type="entry name" value="DUF6151"/>
</dbReference>
<comment type="caution">
    <text evidence="1">The sequence shown here is derived from an EMBL/GenBank/DDBJ whole genome shotgun (WGS) entry which is preliminary data.</text>
</comment>
<dbReference type="Gene3D" id="3.90.1590.10">
    <property type="entry name" value="glutathione-dependent formaldehyde- activating enzyme (gfa)"/>
    <property type="match status" value="1"/>
</dbReference>
<keyword evidence="2" id="KW-1185">Reference proteome</keyword>
<accession>A0ABW0L6H6</accession>
<protein>
    <submittedName>
        <fullName evidence="1">DUF6151 family protein</fullName>
    </submittedName>
</protein>
<sequence>MTIELRCRCGKLQGEVDAAGVAARAVCYCKDCQAFARFLEREGGKADVLDAAGGTEVAATLPGAVRFTSGLEHLGCMSLSPRGLYRWYATCCRTPIGNTPRDRKTPYVGLVRACLDAPPETLDRQLGRSRIVVETGSALAPVKPTPVRTAWAVVKIGTSILRARIGGGYRNNPFFLSDGSAPLRQPRVLTLDERAALTR</sequence>
<proteinExistence type="predicted"/>
<organism evidence="1 2">
    <name type="scientific">Massilia niabensis</name>
    <dbReference type="NCBI Taxonomy" id="544910"/>
    <lineage>
        <taxon>Bacteria</taxon>
        <taxon>Pseudomonadati</taxon>
        <taxon>Pseudomonadota</taxon>
        <taxon>Betaproteobacteria</taxon>
        <taxon>Burkholderiales</taxon>
        <taxon>Oxalobacteraceae</taxon>
        <taxon>Telluria group</taxon>
        <taxon>Massilia</taxon>
    </lineage>
</organism>
<dbReference type="Pfam" id="PF19648">
    <property type="entry name" value="DUF6151"/>
    <property type="match status" value="1"/>
</dbReference>
<gene>
    <name evidence="1" type="ORF">ACFPN5_14135</name>
</gene>
<dbReference type="InterPro" id="IPR011057">
    <property type="entry name" value="Mss4-like_sf"/>
</dbReference>
<dbReference type="Proteomes" id="UP001596050">
    <property type="component" value="Unassembled WGS sequence"/>
</dbReference>